<evidence type="ECO:0000256" key="2">
    <source>
        <dbReference type="ARBA" id="ARBA00010961"/>
    </source>
</evidence>
<keyword evidence="3 6" id="KW-0815">Transposition</keyword>
<keyword evidence="6" id="KW-0814">Transposable element</keyword>
<sequence>MGQGILFNIYSLSRECKKDLLREFIRENNLTTARELQLALKDLFAGTLQEMLEAELEDYLGYSKYDYKNKTTKNSRNGSSPKKVISDFGEVDIAIPRDRQGEFEPKAVKKYENDISGIEDKVLGMYAKGMTTRDISAHLEEIYGVDVSPTLISRITDKITPIAQEWQNRPLDSIYPIIFLDAIHYK</sequence>
<keyword evidence="8" id="KW-1185">Reference proteome</keyword>
<dbReference type="Proteomes" id="UP001500339">
    <property type="component" value="Unassembled WGS sequence"/>
</dbReference>
<protein>
    <recommendedName>
        <fullName evidence="6">Mutator family transposase</fullName>
    </recommendedName>
</protein>
<name>A0ABN1J1H6_9CLOT</name>
<evidence type="ECO:0000256" key="4">
    <source>
        <dbReference type="ARBA" id="ARBA00023125"/>
    </source>
</evidence>
<comment type="caution">
    <text evidence="7">The sequence shown here is derived from an EMBL/GenBank/DDBJ whole genome shotgun (WGS) entry which is preliminary data.</text>
</comment>
<comment type="function">
    <text evidence="1 6">Required for the transposition of the insertion element.</text>
</comment>
<evidence type="ECO:0000256" key="3">
    <source>
        <dbReference type="ARBA" id="ARBA00022578"/>
    </source>
</evidence>
<evidence type="ECO:0000256" key="1">
    <source>
        <dbReference type="ARBA" id="ARBA00002190"/>
    </source>
</evidence>
<dbReference type="PANTHER" id="PTHR33217">
    <property type="entry name" value="TRANSPOSASE FOR INSERTION SEQUENCE ELEMENT IS1081"/>
    <property type="match status" value="1"/>
</dbReference>
<evidence type="ECO:0000256" key="5">
    <source>
        <dbReference type="ARBA" id="ARBA00023172"/>
    </source>
</evidence>
<organism evidence="7 8">
    <name type="scientific">Clostridium malenominatum</name>
    <dbReference type="NCBI Taxonomy" id="1539"/>
    <lineage>
        <taxon>Bacteria</taxon>
        <taxon>Bacillati</taxon>
        <taxon>Bacillota</taxon>
        <taxon>Clostridia</taxon>
        <taxon>Eubacteriales</taxon>
        <taxon>Clostridiaceae</taxon>
        <taxon>Clostridium</taxon>
    </lineage>
</organism>
<evidence type="ECO:0000313" key="7">
    <source>
        <dbReference type="EMBL" id="GAA0725804.1"/>
    </source>
</evidence>
<dbReference type="EMBL" id="BAAACF010000001">
    <property type="protein sequence ID" value="GAA0725804.1"/>
    <property type="molecule type" value="Genomic_DNA"/>
</dbReference>
<dbReference type="InterPro" id="IPR001207">
    <property type="entry name" value="Transposase_mutator"/>
</dbReference>
<dbReference type="PANTHER" id="PTHR33217:SF5">
    <property type="entry name" value="MUTATOR FAMILY TRANSPOSASE"/>
    <property type="match status" value="1"/>
</dbReference>
<evidence type="ECO:0000313" key="8">
    <source>
        <dbReference type="Proteomes" id="UP001500339"/>
    </source>
</evidence>
<accession>A0ABN1J1H6</accession>
<proteinExistence type="inferred from homology"/>
<keyword evidence="4 6" id="KW-0238">DNA-binding</keyword>
<dbReference type="Pfam" id="PF00872">
    <property type="entry name" value="Transposase_mut"/>
    <property type="match status" value="1"/>
</dbReference>
<comment type="similarity">
    <text evidence="2 6">Belongs to the transposase mutator family.</text>
</comment>
<gene>
    <name evidence="7" type="ORF">GCM10008905_21750</name>
</gene>
<keyword evidence="5 6" id="KW-0233">DNA recombination</keyword>
<evidence type="ECO:0000256" key="6">
    <source>
        <dbReference type="RuleBase" id="RU365089"/>
    </source>
</evidence>
<reference evidence="7 8" key="1">
    <citation type="journal article" date="2019" name="Int. J. Syst. Evol. Microbiol.">
        <title>The Global Catalogue of Microorganisms (GCM) 10K type strain sequencing project: providing services to taxonomists for standard genome sequencing and annotation.</title>
        <authorList>
            <consortium name="The Broad Institute Genomics Platform"/>
            <consortium name="The Broad Institute Genome Sequencing Center for Infectious Disease"/>
            <person name="Wu L."/>
            <person name="Ma J."/>
        </authorList>
    </citation>
    <scope>NUCLEOTIDE SEQUENCE [LARGE SCALE GENOMIC DNA]</scope>
    <source>
        <strain evidence="7 8">JCM 1405</strain>
    </source>
</reference>